<dbReference type="EMBL" id="JAATJS010000007">
    <property type="protein sequence ID" value="NIX78260.1"/>
    <property type="molecule type" value="Genomic_DNA"/>
</dbReference>
<protein>
    <recommendedName>
        <fullName evidence="4">Sorbosone dehydrogenase family protein</fullName>
    </recommendedName>
</protein>
<proteinExistence type="predicted"/>
<dbReference type="RefSeq" id="WP_167674172.1">
    <property type="nucleotide sequence ID" value="NZ_JAATJS010000007.1"/>
</dbReference>
<accession>A0ABX0VGQ0</accession>
<dbReference type="Proteomes" id="UP000707352">
    <property type="component" value="Unassembled WGS sequence"/>
</dbReference>
<organism evidence="2 3">
    <name type="scientific">Microvirga terricola</name>
    <dbReference type="NCBI Taxonomy" id="2719797"/>
    <lineage>
        <taxon>Bacteria</taxon>
        <taxon>Pseudomonadati</taxon>
        <taxon>Pseudomonadota</taxon>
        <taxon>Alphaproteobacteria</taxon>
        <taxon>Hyphomicrobiales</taxon>
        <taxon>Methylobacteriaceae</taxon>
        <taxon>Microvirga</taxon>
    </lineage>
</organism>
<feature type="chain" id="PRO_5046128580" description="Sorbosone dehydrogenase family protein" evidence="1">
    <location>
        <begin position="27"/>
        <end position="71"/>
    </location>
</feature>
<dbReference type="PROSITE" id="PS51257">
    <property type="entry name" value="PROKAR_LIPOPROTEIN"/>
    <property type="match status" value="1"/>
</dbReference>
<evidence type="ECO:0000313" key="2">
    <source>
        <dbReference type="EMBL" id="NIX78260.1"/>
    </source>
</evidence>
<name>A0ABX0VGQ0_9HYPH</name>
<gene>
    <name evidence="2" type="ORF">HB375_16830</name>
</gene>
<comment type="caution">
    <text evidence="2">The sequence shown here is derived from an EMBL/GenBank/DDBJ whole genome shotgun (WGS) entry which is preliminary data.</text>
</comment>
<feature type="signal peptide" evidence="1">
    <location>
        <begin position="1"/>
        <end position="26"/>
    </location>
</feature>
<sequence length="71" mass="7430">MMKTIMAAGLAAILGACLPTAPQHLASPADPTIGTRSIVTPRVTAGVVPFEVTGPKDWHEINRQVAPKPTE</sequence>
<evidence type="ECO:0008006" key="4">
    <source>
        <dbReference type="Google" id="ProtNLM"/>
    </source>
</evidence>
<evidence type="ECO:0000313" key="3">
    <source>
        <dbReference type="Proteomes" id="UP000707352"/>
    </source>
</evidence>
<keyword evidence="1" id="KW-0732">Signal</keyword>
<evidence type="ECO:0000256" key="1">
    <source>
        <dbReference type="SAM" id="SignalP"/>
    </source>
</evidence>
<keyword evidence="3" id="KW-1185">Reference proteome</keyword>
<reference evidence="2 3" key="1">
    <citation type="submission" date="2020-03" db="EMBL/GenBank/DDBJ databases">
        <title>The genome sequence of Microvirga sp. c23x22.</title>
        <authorList>
            <person name="Zhang X."/>
        </authorList>
    </citation>
    <scope>NUCLEOTIDE SEQUENCE [LARGE SCALE GENOMIC DNA]</scope>
    <source>
        <strain evidence="3">c23x22</strain>
    </source>
</reference>